<keyword evidence="3" id="KW-0964">Secreted</keyword>
<dbReference type="GO" id="GO:0006954">
    <property type="term" value="P:inflammatory response"/>
    <property type="evidence" value="ECO:0007669"/>
    <property type="project" value="TreeGrafter"/>
</dbReference>
<dbReference type="GO" id="GO:0005615">
    <property type="term" value="C:extracellular space"/>
    <property type="evidence" value="ECO:0007669"/>
    <property type="project" value="UniProtKB-KW"/>
</dbReference>
<organism evidence="7 8">
    <name type="scientific">Leiothrix lutea</name>
    <name type="common">Red-billed leiothrix</name>
    <name type="synonym">Sylvia lutea</name>
    <dbReference type="NCBI Taxonomy" id="36275"/>
    <lineage>
        <taxon>Eukaryota</taxon>
        <taxon>Metazoa</taxon>
        <taxon>Chordata</taxon>
        <taxon>Craniata</taxon>
        <taxon>Vertebrata</taxon>
        <taxon>Euteleostomi</taxon>
        <taxon>Archelosauria</taxon>
        <taxon>Archosauria</taxon>
        <taxon>Dinosauria</taxon>
        <taxon>Saurischia</taxon>
        <taxon>Theropoda</taxon>
        <taxon>Coelurosauria</taxon>
        <taxon>Aves</taxon>
        <taxon>Neognathae</taxon>
        <taxon>Neoaves</taxon>
        <taxon>Telluraves</taxon>
        <taxon>Australaves</taxon>
        <taxon>Passeriformes</taxon>
        <taxon>Sylvioidea</taxon>
        <taxon>Leiothrichidae</taxon>
        <taxon>Leiothrix</taxon>
    </lineage>
</organism>
<dbReference type="InterPro" id="IPR039809">
    <property type="entry name" value="Chemokine_b/g/d"/>
</dbReference>
<dbReference type="Proteomes" id="UP000524007">
    <property type="component" value="Unassembled WGS sequence"/>
</dbReference>
<dbReference type="SUPFAM" id="SSF54117">
    <property type="entry name" value="Interleukin 8-like chemokines"/>
    <property type="match status" value="1"/>
</dbReference>
<protein>
    <submittedName>
        <fullName evidence="7">CCL5 protein</fullName>
    </submittedName>
</protein>
<proteinExistence type="predicted"/>
<accession>A0A7L2A5S5</accession>
<evidence type="ECO:0000313" key="8">
    <source>
        <dbReference type="Proteomes" id="UP000524007"/>
    </source>
</evidence>
<evidence type="ECO:0000256" key="5">
    <source>
        <dbReference type="SAM" id="SignalP"/>
    </source>
</evidence>
<evidence type="ECO:0000256" key="4">
    <source>
        <dbReference type="ARBA" id="ARBA00022729"/>
    </source>
</evidence>
<dbReference type="Pfam" id="PF00048">
    <property type="entry name" value="IL8"/>
    <property type="match status" value="1"/>
</dbReference>
<evidence type="ECO:0000256" key="2">
    <source>
        <dbReference type="ARBA" id="ARBA00022514"/>
    </source>
</evidence>
<dbReference type="AlphaFoldDB" id="A0A7L2A5S5"/>
<evidence type="ECO:0000256" key="1">
    <source>
        <dbReference type="ARBA" id="ARBA00004613"/>
    </source>
</evidence>
<reference evidence="7 8" key="1">
    <citation type="submission" date="2019-09" db="EMBL/GenBank/DDBJ databases">
        <title>Bird 10,000 Genomes (B10K) Project - Family phase.</title>
        <authorList>
            <person name="Zhang G."/>
        </authorList>
    </citation>
    <scope>NUCLEOTIDE SEQUENCE [LARGE SCALE GENOMIC DNA]</scope>
    <source>
        <strain evidence="7">B10K-DU-002-43</strain>
        <tissue evidence="7">Muscle</tissue>
    </source>
</reference>
<dbReference type="CDD" id="cd00169">
    <property type="entry name" value="Chemokine"/>
    <property type="match status" value="1"/>
</dbReference>
<feature type="non-terminal residue" evidence="7">
    <location>
        <position position="98"/>
    </location>
</feature>
<dbReference type="GO" id="GO:0061844">
    <property type="term" value="P:antimicrobial humoral immune response mediated by antimicrobial peptide"/>
    <property type="evidence" value="ECO:0007669"/>
    <property type="project" value="TreeGrafter"/>
</dbReference>
<keyword evidence="2" id="KW-0202">Cytokine</keyword>
<dbReference type="GO" id="GO:0070098">
    <property type="term" value="P:chemokine-mediated signaling pathway"/>
    <property type="evidence" value="ECO:0007669"/>
    <property type="project" value="TreeGrafter"/>
</dbReference>
<dbReference type="GO" id="GO:0048020">
    <property type="term" value="F:CCR chemokine receptor binding"/>
    <property type="evidence" value="ECO:0007669"/>
    <property type="project" value="TreeGrafter"/>
</dbReference>
<feature type="chain" id="PRO_5029451063" evidence="5">
    <location>
        <begin position="22"/>
        <end position="98"/>
    </location>
</feature>
<dbReference type="PANTHER" id="PTHR12015">
    <property type="entry name" value="SMALL INDUCIBLE CYTOKINE A"/>
    <property type="match status" value="1"/>
</dbReference>
<feature type="signal peptide" evidence="5">
    <location>
        <begin position="1"/>
        <end position="21"/>
    </location>
</feature>
<keyword evidence="4 5" id="KW-0732">Signal</keyword>
<dbReference type="GO" id="GO:0008009">
    <property type="term" value="F:chemokine activity"/>
    <property type="evidence" value="ECO:0007669"/>
    <property type="project" value="InterPro"/>
</dbReference>
<gene>
    <name evidence="7" type="primary">Ccl5_1</name>
    <name evidence="7" type="ORF">LEILUT_R14585</name>
</gene>
<dbReference type="PANTHER" id="PTHR12015:SF183">
    <property type="entry name" value="C-C MOTIF CHEMOKINE 3"/>
    <property type="match status" value="1"/>
</dbReference>
<evidence type="ECO:0000313" key="7">
    <source>
        <dbReference type="EMBL" id="NXP42491.1"/>
    </source>
</evidence>
<feature type="domain" description="Chemokine interleukin-8-like" evidence="6">
    <location>
        <begin position="28"/>
        <end position="90"/>
    </location>
</feature>
<name>A0A7L2A5S5_LEILU</name>
<dbReference type="InterPro" id="IPR036048">
    <property type="entry name" value="Interleukin_8-like_sf"/>
</dbReference>
<dbReference type="GO" id="GO:0030335">
    <property type="term" value="P:positive regulation of cell migration"/>
    <property type="evidence" value="ECO:0007669"/>
    <property type="project" value="TreeGrafter"/>
</dbReference>
<evidence type="ECO:0000259" key="6">
    <source>
        <dbReference type="SMART" id="SM00199"/>
    </source>
</evidence>
<dbReference type="InterPro" id="IPR001811">
    <property type="entry name" value="Chemokine_IL8-like_dom"/>
</dbReference>
<sequence length="98" mass="11337">MKISLALLILLLAAAWTGSQGRSFHSSGARCCAKEEFHHKPIPESRIQDYRYTPSTCTHKAVLVKLRRVKQRWVCVDPQEKWFQDYLKKENESNSTST</sequence>
<dbReference type="EMBL" id="VXBY01006288">
    <property type="protein sequence ID" value="NXP42491.1"/>
    <property type="molecule type" value="Genomic_DNA"/>
</dbReference>
<feature type="non-terminal residue" evidence="7">
    <location>
        <position position="1"/>
    </location>
</feature>
<keyword evidence="8" id="KW-1185">Reference proteome</keyword>
<comment type="subcellular location">
    <subcellularLocation>
        <location evidence="1">Secreted</location>
    </subcellularLocation>
</comment>
<evidence type="ECO:0000256" key="3">
    <source>
        <dbReference type="ARBA" id="ARBA00022525"/>
    </source>
</evidence>
<dbReference type="SMART" id="SM00199">
    <property type="entry name" value="SCY"/>
    <property type="match status" value="1"/>
</dbReference>
<dbReference type="Gene3D" id="2.40.50.40">
    <property type="match status" value="1"/>
</dbReference>
<comment type="caution">
    <text evidence="7">The sequence shown here is derived from an EMBL/GenBank/DDBJ whole genome shotgun (WGS) entry which is preliminary data.</text>
</comment>